<sequence length="551" mass="61113">MATIEPRLIHLLNESTSTPKPGHAELPPIKGLNLPQSSSSTSLPQLVEPEVSRRLEHNPDQNGAQPVRHPPYGAGDDGHTGSLTRPDSTGHLADRSLVTHVSSQDLRMILDDNPDLALDDLANKKRPNKEDFVQLPQPLKKQKATAQQPHTFPPIIVGLLEPPDRAALLSLPPISFDGRPQSDTHGEASSTSGGPTAVEGQPSVASTDQQSQSSAPDPERTPTGKPKRKAAKPRRKWSEEETNHLLLGVSKHGVGRWTDIMEDPEYNFHDRSAGDLKDRFRTCCPAELRDDLLAKKADATGRDDISGQALAVRKPTKGLMSENILNRDDDVEAEPSSQPELDPSGPKQRKSRAHRKKLEDLVELGIKGPFKKSHRRERRPFSEQDDREILEGFELYGPQWTKIQRDPRYHLSSRQPTDLRDRLRNKYPERFPGTEKTALHVKGDQSAQASTLEPSVNMTIGNSLNAARSTQKPNPQLDRTHSKEEIPRFSAHSSFTDSADYIPPMSHSVWTDNPIPGFHTGAMGEMDISRLLLDDTHSFVDTSTSDRRGLS</sequence>
<feature type="compositionally biased region" description="Basic residues" evidence="2">
    <location>
        <begin position="225"/>
        <end position="235"/>
    </location>
</feature>
<dbReference type="AlphaFoldDB" id="A0A9P9BXK5"/>
<feature type="domain" description="HTH myb-type" evidence="4">
    <location>
        <begin position="229"/>
        <end position="288"/>
    </location>
</feature>
<feature type="domain" description="Myb-like" evidence="3">
    <location>
        <begin position="229"/>
        <end position="282"/>
    </location>
</feature>
<feature type="compositionally biased region" description="Basic and acidic residues" evidence="2">
    <location>
        <begin position="50"/>
        <end position="59"/>
    </location>
</feature>
<reference evidence="5" key="1">
    <citation type="journal article" date="2021" name="Nat. Commun.">
        <title>Genetic determinants of endophytism in the Arabidopsis root mycobiome.</title>
        <authorList>
            <person name="Mesny F."/>
            <person name="Miyauchi S."/>
            <person name="Thiergart T."/>
            <person name="Pickel B."/>
            <person name="Atanasova L."/>
            <person name="Karlsson M."/>
            <person name="Huettel B."/>
            <person name="Barry K.W."/>
            <person name="Haridas S."/>
            <person name="Chen C."/>
            <person name="Bauer D."/>
            <person name="Andreopoulos W."/>
            <person name="Pangilinan J."/>
            <person name="LaButti K."/>
            <person name="Riley R."/>
            <person name="Lipzen A."/>
            <person name="Clum A."/>
            <person name="Drula E."/>
            <person name="Henrissat B."/>
            <person name="Kohler A."/>
            <person name="Grigoriev I.V."/>
            <person name="Martin F.M."/>
            <person name="Hacquard S."/>
        </authorList>
    </citation>
    <scope>NUCLEOTIDE SEQUENCE</scope>
    <source>
        <strain evidence="5">MPI-CAGE-CH-0230</strain>
    </source>
</reference>
<dbReference type="InterPro" id="IPR009057">
    <property type="entry name" value="Homeodomain-like_sf"/>
</dbReference>
<evidence type="ECO:0000313" key="6">
    <source>
        <dbReference type="Proteomes" id="UP000756346"/>
    </source>
</evidence>
<dbReference type="SUPFAM" id="SSF46689">
    <property type="entry name" value="Homeodomain-like"/>
    <property type="match status" value="2"/>
</dbReference>
<feature type="compositionally biased region" description="Polar residues" evidence="2">
    <location>
        <begin position="203"/>
        <end position="215"/>
    </location>
</feature>
<evidence type="ECO:0000313" key="5">
    <source>
        <dbReference type="EMBL" id="KAH7037138.1"/>
    </source>
</evidence>
<feature type="compositionally biased region" description="Basic residues" evidence="2">
    <location>
        <begin position="347"/>
        <end position="356"/>
    </location>
</feature>
<organism evidence="5 6">
    <name type="scientific">Microdochium trichocladiopsis</name>
    <dbReference type="NCBI Taxonomy" id="1682393"/>
    <lineage>
        <taxon>Eukaryota</taxon>
        <taxon>Fungi</taxon>
        <taxon>Dikarya</taxon>
        <taxon>Ascomycota</taxon>
        <taxon>Pezizomycotina</taxon>
        <taxon>Sordariomycetes</taxon>
        <taxon>Xylariomycetidae</taxon>
        <taxon>Xylariales</taxon>
        <taxon>Microdochiaceae</taxon>
        <taxon>Microdochium</taxon>
    </lineage>
</organism>
<feature type="region of interest" description="Disordered" evidence="2">
    <location>
        <begin position="170"/>
        <end position="243"/>
    </location>
</feature>
<feature type="compositionally biased region" description="Low complexity" evidence="2">
    <location>
        <begin position="32"/>
        <end position="46"/>
    </location>
</feature>
<gene>
    <name evidence="5" type="ORF">B0I36DRAFT_62169</name>
</gene>
<feature type="region of interest" description="Disordered" evidence="2">
    <location>
        <begin position="316"/>
        <end position="385"/>
    </location>
</feature>
<dbReference type="PANTHER" id="PTHR46734">
    <property type="entry name" value="TELOMERIC REPEAT-BINDING FACTOR 1 TERF1"/>
    <property type="match status" value="1"/>
</dbReference>
<feature type="region of interest" description="Disordered" evidence="2">
    <location>
        <begin position="1"/>
        <end position="96"/>
    </location>
</feature>
<accession>A0A9P9BXK5</accession>
<evidence type="ECO:0000259" key="4">
    <source>
        <dbReference type="PROSITE" id="PS51294"/>
    </source>
</evidence>
<dbReference type="Pfam" id="PF00249">
    <property type="entry name" value="Myb_DNA-binding"/>
    <property type="match status" value="2"/>
</dbReference>
<dbReference type="PANTHER" id="PTHR46734:SF1">
    <property type="entry name" value="TELOMERIC REPEAT-BINDING FACTOR 1"/>
    <property type="match status" value="1"/>
</dbReference>
<dbReference type="InterPro" id="IPR001005">
    <property type="entry name" value="SANT/Myb"/>
</dbReference>
<keyword evidence="6" id="KW-1185">Reference proteome</keyword>
<dbReference type="InterPro" id="IPR017930">
    <property type="entry name" value="Myb_dom"/>
</dbReference>
<feature type="compositionally biased region" description="Basic and acidic residues" evidence="2">
    <location>
        <begin position="429"/>
        <end position="443"/>
    </location>
</feature>
<name>A0A9P9BXK5_9PEZI</name>
<dbReference type="PROSITE" id="PS50090">
    <property type="entry name" value="MYB_LIKE"/>
    <property type="match status" value="1"/>
</dbReference>
<proteinExistence type="predicted"/>
<feature type="region of interest" description="Disordered" evidence="2">
    <location>
        <begin position="429"/>
        <end position="452"/>
    </location>
</feature>
<dbReference type="PROSITE" id="PS51294">
    <property type="entry name" value="HTH_MYB"/>
    <property type="match status" value="1"/>
</dbReference>
<dbReference type="CDD" id="cd11660">
    <property type="entry name" value="SANT_TRF"/>
    <property type="match status" value="2"/>
</dbReference>
<comment type="caution">
    <text evidence="5">The sequence shown here is derived from an EMBL/GenBank/DDBJ whole genome shotgun (WGS) entry which is preliminary data.</text>
</comment>
<evidence type="ECO:0008006" key="7">
    <source>
        <dbReference type="Google" id="ProtNLM"/>
    </source>
</evidence>
<dbReference type="InterPro" id="IPR052450">
    <property type="entry name" value="TRBD-Containing_Protein"/>
</dbReference>
<keyword evidence="1" id="KW-0539">Nucleus</keyword>
<feature type="compositionally biased region" description="Basic residues" evidence="2">
    <location>
        <begin position="369"/>
        <end position="378"/>
    </location>
</feature>
<dbReference type="GeneID" id="70192654"/>
<evidence type="ECO:0000256" key="1">
    <source>
        <dbReference type="ARBA" id="ARBA00023242"/>
    </source>
</evidence>
<dbReference type="OrthoDB" id="608866at2759"/>
<feature type="compositionally biased region" description="Polar residues" evidence="2">
    <location>
        <begin position="465"/>
        <end position="474"/>
    </location>
</feature>
<evidence type="ECO:0000259" key="3">
    <source>
        <dbReference type="PROSITE" id="PS50090"/>
    </source>
</evidence>
<feature type="region of interest" description="Disordered" evidence="2">
    <location>
        <begin position="465"/>
        <end position="497"/>
    </location>
</feature>
<dbReference type="EMBL" id="JAGTJQ010000002">
    <property type="protein sequence ID" value="KAH7037138.1"/>
    <property type="molecule type" value="Genomic_DNA"/>
</dbReference>
<feature type="region of interest" description="Disordered" evidence="2">
    <location>
        <begin position="124"/>
        <end position="150"/>
    </location>
</feature>
<dbReference type="Proteomes" id="UP000756346">
    <property type="component" value="Unassembled WGS sequence"/>
</dbReference>
<dbReference type="Gene3D" id="1.10.10.60">
    <property type="entry name" value="Homeodomain-like"/>
    <property type="match status" value="2"/>
</dbReference>
<dbReference type="SMART" id="SM00717">
    <property type="entry name" value="SANT"/>
    <property type="match status" value="2"/>
</dbReference>
<feature type="compositionally biased region" description="Basic and acidic residues" evidence="2">
    <location>
        <begin position="478"/>
        <end position="487"/>
    </location>
</feature>
<evidence type="ECO:0000256" key="2">
    <source>
        <dbReference type="SAM" id="MobiDB-lite"/>
    </source>
</evidence>
<protein>
    <recommendedName>
        <fullName evidence="7">Myb-like domain-containing protein</fullName>
    </recommendedName>
</protein>
<dbReference type="RefSeq" id="XP_046016259.1">
    <property type="nucleotide sequence ID" value="XM_046163108.1"/>
</dbReference>